<feature type="transmembrane region" description="Helical" evidence="1">
    <location>
        <begin position="229"/>
        <end position="248"/>
    </location>
</feature>
<feature type="transmembrane region" description="Helical" evidence="1">
    <location>
        <begin position="37"/>
        <end position="56"/>
    </location>
</feature>
<feature type="transmembrane region" description="Helical" evidence="1">
    <location>
        <begin position="325"/>
        <end position="346"/>
    </location>
</feature>
<evidence type="ECO:0000313" key="2">
    <source>
        <dbReference type="EMBL" id="SDG21517.1"/>
    </source>
</evidence>
<keyword evidence="1" id="KW-0812">Transmembrane</keyword>
<dbReference type="STRING" id="659014.SAMN04487996_11687"/>
<gene>
    <name evidence="2" type="ORF">SAMN04487996_11687</name>
</gene>
<feature type="transmembrane region" description="Helical" evidence="1">
    <location>
        <begin position="195"/>
        <end position="223"/>
    </location>
</feature>
<feature type="transmembrane region" description="Helical" evidence="1">
    <location>
        <begin position="284"/>
        <end position="304"/>
    </location>
</feature>
<accession>A0A1G7SEM2</accession>
<evidence type="ECO:0000256" key="1">
    <source>
        <dbReference type="SAM" id="Phobius"/>
    </source>
</evidence>
<keyword evidence="3" id="KW-1185">Reference proteome</keyword>
<feature type="transmembrane region" description="Helical" evidence="1">
    <location>
        <begin position="167"/>
        <end position="188"/>
    </location>
</feature>
<proteinExistence type="predicted"/>
<keyword evidence="1" id="KW-0472">Membrane</keyword>
<dbReference type="AlphaFoldDB" id="A0A1G7SEM2"/>
<protein>
    <submittedName>
        <fullName evidence="2">Uncharacterized protein</fullName>
    </submittedName>
</protein>
<evidence type="ECO:0000313" key="3">
    <source>
        <dbReference type="Proteomes" id="UP000198748"/>
    </source>
</evidence>
<feature type="transmembrane region" description="Helical" evidence="1">
    <location>
        <begin position="115"/>
        <end position="135"/>
    </location>
</feature>
<reference evidence="3" key="1">
    <citation type="submission" date="2016-10" db="EMBL/GenBank/DDBJ databases">
        <authorList>
            <person name="Varghese N."/>
            <person name="Submissions S."/>
        </authorList>
    </citation>
    <scope>NUCLEOTIDE SEQUENCE [LARGE SCALE GENOMIC DNA]</scope>
    <source>
        <strain evidence="3">DSM 25329</strain>
    </source>
</reference>
<name>A0A1G7SEM2_9BACT</name>
<feature type="transmembrane region" description="Helical" evidence="1">
    <location>
        <begin position="358"/>
        <end position="375"/>
    </location>
</feature>
<feature type="transmembrane region" description="Helical" evidence="1">
    <location>
        <begin position="382"/>
        <end position="402"/>
    </location>
</feature>
<sequence length="574" mass="65454">MLLPVTPLISAKHWSFAENPYVKIFNLHFMARLKGSILTMFLISLPVLLYLVYVFSNATNTFFADDFHLLKTVVWVQEANDLPTKLDLLVQQHNEHRILLPRLLTLLDYQIEGTINWRTLVLLGSVVWAANLWFFWQGFKHFRLPAWMFIAVPLIFLQPQYADNTTWSISILQQSVIIFWFSLLSYLCAQQKYTWALVVAIAATFTHGNGFFSFLIIILLAISDRKWKTVAVCAGIWAAVGLVYFWDFRTGQNADFGKSLSDPARLVMSFFAFFGSVTKIRTQNAYYAVSLGFLLATVLGVYIIPKLKVLFYKTGYQLSAFDKMLLGNILFLGITGSLIAISRSWLGIDGILAPRYQHYSPYLICWAYVVLLSFFNLRYRKIAAAVVTVGAVAFNALSYFTYHEQVQLRKDGLIADESNWINHRTMIQYARSFNDNIKGVYLEAVATGICTVEDQFSNIVIADSPETDANLRFGEATSYIIDTDGSYSQRFQSISNNHLTGTTYLFLQSGQQKGYWVPTRILHSGIREFLSSGRLRKPGFHAEFLTENLPPADYRIGILNDGQFSWSSQRILIK</sequence>
<organism evidence="2 3">
    <name type="scientific">Dyadobacter soli</name>
    <dbReference type="NCBI Taxonomy" id="659014"/>
    <lineage>
        <taxon>Bacteria</taxon>
        <taxon>Pseudomonadati</taxon>
        <taxon>Bacteroidota</taxon>
        <taxon>Cytophagia</taxon>
        <taxon>Cytophagales</taxon>
        <taxon>Spirosomataceae</taxon>
        <taxon>Dyadobacter</taxon>
    </lineage>
</organism>
<dbReference type="EMBL" id="FNAN01000016">
    <property type="protein sequence ID" value="SDG21517.1"/>
    <property type="molecule type" value="Genomic_DNA"/>
</dbReference>
<keyword evidence="1" id="KW-1133">Transmembrane helix</keyword>
<dbReference type="Proteomes" id="UP000198748">
    <property type="component" value="Unassembled WGS sequence"/>
</dbReference>